<dbReference type="GO" id="GO:0051731">
    <property type="term" value="F:polynucleotide 5'-hydroxyl-kinase activity"/>
    <property type="evidence" value="ECO:0007669"/>
    <property type="project" value="InterPro"/>
</dbReference>
<dbReference type="InterPro" id="IPR045116">
    <property type="entry name" value="Clp1/Grc3"/>
</dbReference>
<keyword evidence="7" id="KW-0418">Kinase</keyword>
<proteinExistence type="inferred from homology"/>
<dbReference type="GO" id="GO:0005524">
    <property type="term" value="F:ATP binding"/>
    <property type="evidence" value="ECO:0007669"/>
    <property type="project" value="UniProtKB-KW"/>
</dbReference>
<feature type="domain" description="Clp1 P-loop" evidence="10">
    <location>
        <begin position="238"/>
        <end position="445"/>
    </location>
</feature>
<accession>A0A6A6VAC8</accession>
<keyword evidence="12" id="KW-1185">Reference proteome</keyword>
<feature type="compositionally biased region" description="Polar residues" evidence="9">
    <location>
        <begin position="47"/>
        <end position="59"/>
    </location>
</feature>
<reference evidence="11" key="1">
    <citation type="journal article" date="2020" name="Stud. Mycol.">
        <title>101 Dothideomycetes genomes: a test case for predicting lifestyles and emergence of pathogens.</title>
        <authorList>
            <person name="Haridas S."/>
            <person name="Albert R."/>
            <person name="Binder M."/>
            <person name="Bloem J."/>
            <person name="Labutti K."/>
            <person name="Salamov A."/>
            <person name="Andreopoulos B."/>
            <person name="Baker S."/>
            <person name="Barry K."/>
            <person name="Bills G."/>
            <person name="Bluhm B."/>
            <person name="Cannon C."/>
            <person name="Castanera R."/>
            <person name="Culley D."/>
            <person name="Daum C."/>
            <person name="Ezra D."/>
            <person name="Gonzalez J."/>
            <person name="Henrissat B."/>
            <person name="Kuo A."/>
            <person name="Liang C."/>
            <person name="Lipzen A."/>
            <person name="Lutzoni F."/>
            <person name="Magnuson J."/>
            <person name="Mondo S."/>
            <person name="Nolan M."/>
            <person name="Ohm R."/>
            <person name="Pangilinan J."/>
            <person name="Park H.-J."/>
            <person name="Ramirez L."/>
            <person name="Alfaro M."/>
            <person name="Sun H."/>
            <person name="Tritt A."/>
            <person name="Yoshinaga Y."/>
            <person name="Zwiers L.-H."/>
            <person name="Turgeon B."/>
            <person name="Goodwin S."/>
            <person name="Spatafora J."/>
            <person name="Crous P."/>
            <person name="Grigoriev I."/>
        </authorList>
    </citation>
    <scope>NUCLEOTIDE SEQUENCE</scope>
    <source>
        <strain evidence="11">CBS 119925</strain>
    </source>
</reference>
<dbReference type="InterPro" id="IPR032319">
    <property type="entry name" value="CLP1_P"/>
</dbReference>
<dbReference type="InterPro" id="IPR027417">
    <property type="entry name" value="P-loop_NTPase"/>
</dbReference>
<keyword evidence="5" id="KW-0808">Transferase</keyword>
<evidence type="ECO:0000256" key="7">
    <source>
        <dbReference type="ARBA" id="ARBA00022777"/>
    </source>
</evidence>
<feature type="compositionally biased region" description="Low complexity" evidence="9">
    <location>
        <begin position="9"/>
        <end position="21"/>
    </location>
</feature>
<organism evidence="11 12">
    <name type="scientific">Sporormia fimetaria CBS 119925</name>
    <dbReference type="NCBI Taxonomy" id="1340428"/>
    <lineage>
        <taxon>Eukaryota</taxon>
        <taxon>Fungi</taxon>
        <taxon>Dikarya</taxon>
        <taxon>Ascomycota</taxon>
        <taxon>Pezizomycotina</taxon>
        <taxon>Dothideomycetes</taxon>
        <taxon>Pleosporomycetidae</taxon>
        <taxon>Pleosporales</taxon>
        <taxon>Sporormiaceae</taxon>
        <taxon>Sporormia</taxon>
    </lineage>
</organism>
<dbReference type="PANTHER" id="PTHR12755:SF3">
    <property type="entry name" value="POLYNUCLEOTIDE 5'-HYDROXYL-KINASE NOL9"/>
    <property type="match status" value="1"/>
</dbReference>
<sequence>MAGKRKRIGASSEAPSASGEGNVKPMSAVAAARLKYSRPAAEPEVPLNTTATQPQNLPSSDVEEEEEEPRTLVPQPNVQLCTWRYGKDYVSSESDHQVTVTLKKNATITLIGCFDFLVLRGAVNLNGANFGARKGPLVAHRAFVPSTHAISVIRGLDNQNEIQFVDCEEPTPLAGLSPLFKGIWNASSKPGRPRSFSLITESDADPLKRPLIPEVIPEDWVRQVEDCASTNTTTLIVGPPSSGKSNFVRRLLNRYLTGLGKTAKPVPSVCFLDLDPAKPAYTPPGQISLLRIHNVDLGPPFSHPCPSPGAPDSDTIIRAHPLAVHGTLNYRDHFLACANDLVRTYLRIRQHNSSVPLIINTPGWLYTHFSTLSVLLPLTKPQKLVHLTDLTSIDEASSAKLDALDTLSRKSNATISHISSIPAPPTPPSHSDAELRAMHTQSYFHVPLPSSSSSPALPLSHTPPLEFTYAPTPTHSQSLLGFLSFLDPVSPSHLLTLLTGSVIHILHTTDPTLLSQSPPLPRTPKYKIPYFPASTSSPNPTHSHIVCAALIRGWDPARKVVQVVVPPGWEDTVLGLEAERTVFVVGACEIPEWAYVEDAYFAAGKQSGAQKLGPWVQRKEVVDGMGWLGVPRRVRRFQQ</sequence>
<dbReference type="OrthoDB" id="4054781at2759"/>
<dbReference type="AlphaFoldDB" id="A0A6A6VAC8"/>
<evidence type="ECO:0000256" key="4">
    <source>
        <dbReference type="ARBA" id="ARBA00019824"/>
    </source>
</evidence>
<evidence type="ECO:0000256" key="6">
    <source>
        <dbReference type="ARBA" id="ARBA00022741"/>
    </source>
</evidence>
<feature type="region of interest" description="Disordered" evidence="9">
    <location>
        <begin position="39"/>
        <end position="73"/>
    </location>
</feature>
<evidence type="ECO:0000256" key="5">
    <source>
        <dbReference type="ARBA" id="ARBA00022679"/>
    </source>
</evidence>
<dbReference type="Proteomes" id="UP000799440">
    <property type="component" value="Unassembled WGS sequence"/>
</dbReference>
<dbReference type="Gene3D" id="3.40.50.300">
    <property type="entry name" value="P-loop containing nucleotide triphosphate hydrolases"/>
    <property type="match status" value="1"/>
</dbReference>
<evidence type="ECO:0000256" key="2">
    <source>
        <dbReference type="ARBA" id="ARBA00011003"/>
    </source>
</evidence>
<dbReference type="SUPFAM" id="SSF52540">
    <property type="entry name" value="P-loop containing nucleoside triphosphate hydrolases"/>
    <property type="match status" value="1"/>
</dbReference>
<dbReference type="PANTHER" id="PTHR12755">
    <property type="entry name" value="CLEAVAGE/POLYADENYLATION FACTOR IA SUBUNIT CLP1P"/>
    <property type="match status" value="1"/>
</dbReference>
<dbReference type="Pfam" id="PF16575">
    <property type="entry name" value="CLP1_P"/>
    <property type="match status" value="1"/>
</dbReference>
<comment type="similarity">
    <text evidence="2">Belongs to the Clp1 family. NOL9/GRC3 subfamily.</text>
</comment>
<keyword evidence="8" id="KW-0067">ATP-binding</keyword>
<keyword evidence="6" id="KW-0547">Nucleotide-binding</keyword>
<evidence type="ECO:0000256" key="8">
    <source>
        <dbReference type="ARBA" id="ARBA00022840"/>
    </source>
</evidence>
<evidence type="ECO:0000313" key="12">
    <source>
        <dbReference type="Proteomes" id="UP000799440"/>
    </source>
</evidence>
<evidence type="ECO:0000256" key="3">
    <source>
        <dbReference type="ARBA" id="ARBA00018706"/>
    </source>
</evidence>
<comment type="function">
    <text evidence="1">Polynucleotide 5'-kinase involved in rRNA processing.</text>
</comment>
<evidence type="ECO:0000313" key="11">
    <source>
        <dbReference type="EMBL" id="KAF2747562.1"/>
    </source>
</evidence>
<evidence type="ECO:0000256" key="1">
    <source>
        <dbReference type="ARBA" id="ARBA00003798"/>
    </source>
</evidence>
<evidence type="ECO:0000259" key="10">
    <source>
        <dbReference type="Pfam" id="PF16575"/>
    </source>
</evidence>
<dbReference type="GO" id="GO:0000448">
    <property type="term" value="P:cleavage in ITS2 between 5.8S rRNA and LSU-rRNA of tricistronic rRNA transcript (SSU-rRNA, 5.8S rRNA, LSU-rRNA)"/>
    <property type="evidence" value="ECO:0007669"/>
    <property type="project" value="TreeGrafter"/>
</dbReference>
<feature type="region of interest" description="Disordered" evidence="9">
    <location>
        <begin position="1"/>
        <end position="23"/>
    </location>
</feature>
<evidence type="ECO:0000256" key="9">
    <source>
        <dbReference type="SAM" id="MobiDB-lite"/>
    </source>
</evidence>
<name>A0A6A6VAC8_9PLEO</name>
<gene>
    <name evidence="11" type="ORF">M011DRAFT_494320</name>
</gene>
<protein>
    <recommendedName>
        <fullName evidence="4">Polynucleotide 5'-hydroxyl-kinase GRC3</fullName>
    </recommendedName>
    <alternativeName>
        <fullName evidence="3">Polynucleotide 5'-hydroxyl-kinase grc3</fullName>
    </alternativeName>
</protein>
<dbReference type="EMBL" id="MU006572">
    <property type="protein sequence ID" value="KAF2747562.1"/>
    <property type="molecule type" value="Genomic_DNA"/>
</dbReference>
<dbReference type="GO" id="GO:0005634">
    <property type="term" value="C:nucleus"/>
    <property type="evidence" value="ECO:0007669"/>
    <property type="project" value="TreeGrafter"/>
</dbReference>